<protein>
    <recommendedName>
        <fullName evidence="4">Glutamate/phenylalanine/leucine/valine/L-tryptophan dehydrogenase dimerisation domain-containing protein</fullName>
    </recommendedName>
</protein>
<gene>
    <name evidence="5" type="ORF">GCM10009836_42710</name>
</gene>
<keyword evidence="2" id="KW-0560">Oxidoreductase</keyword>
<dbReference type="SUPFAM" id="SSF53223">
    <property type="entry name" value="Aminoacid dehydrogenase-like, N-terminal domain"/>
    <property type="match status" value="1"/>
</dbReference>
<comment type="caution">
    <text evidence="5">The sequence shown here is derived from an EMBL/GenBank/DDBJ whole genome shotgun (WGS) entry which is preliminary data.</text>
</comment>
<evidence type="ECO:0000256" key="1">
    <source>
        <dbReference type="ARBA" id="ARBA00006382"/>
    </source>
</evidence>
<evidence type="ECO:0000259" key="4">
    <source>
        <dbReference type="Pfam" id="PF02812"/>
    </source>
</evidence>
<dbReference type="PANTHER" id="PTHR42722">
    <property type="entry name" value="LEUCINE DEHYDROGENASE"/>
    <property type="match status" value="1"/>
</dbReference>
<name>A0ABN2N8T9_9PSEU</name>
<comment type="similarity">
    <text evidence="1">Belongs to the Glu/Leu/Phe/Val dehydrogenases family.</text>
</comment>
<evidence type="ECO:0000256" key="2">
    <source>
        <dbReference type="ARBA" id="ARBA00023002"/>
    </source>
</evidence>
<proteinExistence type="inferred from homology"/>
<dbReference type="Pfam" id="PF02812">
    <property type="entry name" value="ELFV_dehydrog_N"/>
    <property type="match status" value="1"/>
</dbReference>
<reference evidence="5 6" key="1">
    <citation type="journal article" date="2019" name="Int. J. Syst. Evol. Microbiol.">
        <title>The Global Catalogue of Microorganisms (GCM) 10K type strain sequencing project: providing services to taxonomists for standard genome sequencing and annotation.</title>
        <authorList>
            <consortium name="The Broad Institute Genomics Platform"/>
            <consortium name="The Broad Institute Genome Sequencing Center for Infectious Disease"/>
            <person name="Wu L."/>
            <person name="Ma J."/>
        </authorList>
    </citation>
    <scope>NUCLEOTIDE SEQUENCE [LARGE SCALE GENOMIC DNA]</scope>
    <source>
        <strain evidence="5 6">JCM 16009</strain>
    </source>
</reference>
<evidence type="ECO:0000313" key="5">
    <source>
        <dbReference type="EMBL" id="GAA1858004.1"/>
    </source>
</evidence>
<dbReference type="PANTHER" id="PTHR42722:SF1">
    <property type="entry name" value="VALINE DEHYDROGENASE"/>
    <property type="match status" value="1"/>
</dbReference>
<dbReference type="InterPro" id="IPR006097">
    <property type="entry name" value="Glu/Leu/Phe/Val/Trp_DH_dimer"/>
</dbReference>
<dbReference type="EMBL" id="BAAAQK010000016">
    <property type="protein sequence ID" value="GAA1858004.1"/>
    <property type="molecule type" value="Genomic_DNA"/>
</dbReference>
<dbReference type="InterPro" id="IPR046346">
    <property type="entry name" value="Aminoacid_DH-like_N_sf"/>
</dbReference>
<dbReference type="Gene3D" id="3.40.50.10860">
    <property type="entry name" value="Leucine Dehydrogenase, chain A, domain 1"/>
    <property type="match status" value="1"/>
</dbReference>
<feature type="domain" description="Glutamate/phenylalanine/leucine/valine/L-tryptophan dehydrogenase dimerisation" evidence="4">
    <location>
        <begin position="9"/>
        <end position="60"/>
    </location>
</feature>
<evidence type="ECO:0000256" key="3">
    <source>
        <dbReference type="ARBA" id="ARBA00023027"/>
    </source>
</evidence>
<dbReference type="InterPro" id="IPR016211">
    <property type="entry name" value="Glu/Phe/Leu/Val/Trp_DH_bac/arc"/>
</dbReference>
<dbReference type="RefSeq" id="WP_344419787.1">
    <property type="nucleotide sequence ID" value="NZ_BAAAQK010000016.1"/>
</dbReference>
<evidence type="ECO:0000313" key="6">
    <source>
        <dbReference type="Proteomes" id="UP001500449"/>
    </source>
</evidence>
<dbReference type="Proteomes" id="UP001500449">
    <property type="component" value="Unassembled WGS sequence"/>
</dbReference>
<keyword evidence="3" id="KW-0520">NAD</keyword>
<accession>A0ABN2N8T9</accession>
<sequence length="60" mass="6425">MDDRDFEQIVLCRDPGSGLRSVIAVHDTTLGPALGGIRMRAYPDHDAALADALDLAEAMT</sequence>
<keyword evidence="6" id="KW-1185">Reference proteome</keyword>
<organism evidence="5 6">
    <name type="scientific">Pseudonocardia ailaonensis</name>
    <dbReference type="NCBI Taxonomy" id="367279"/>
    <lineage>
        <taxon>Bacteria</taxon>
        <taxon>Bacillati</taxon>
        <taxon>Actinomycetota</taxon>
        <taxon>Actinomycetes</taxon>
        <taxon>Pseudonocardiales</taxon>
        <taxon>Pseudonocardiaceae</taxon>
        <taxon>Pseudonocardia</taxon>
    </lineage>
</organism>